<dbReference type="EMBL" id="SSDS01000081">
    <property type="protein sequence ID" value="TXG76198.1"/>
    <property type="molecule type" value="Genomic_DNA"/>
</dbReference>
<sequence length="112" mass="12892">MKKLLAPYKGIMDHFELTEERVKSYGKKLFDDSKTRWDSTAPENKINKVITFNKIMKEDIATLQTVAQTLDGSDYSAYEMVDMALCRRYAAKVFIKYVEKSDPSLAKSLILI</sequence>
<proteinExistence type="predicted"/>
<evidence type="ECO:0000313" key="1">
    <source>
        <dbReference type="EMBL" id="TXG76198.1"/>
    </source>
</evidence>
<evidence type="ECO:0000313" key="2">
    <source>
        <dbReference type="Proteomes" id="UP000321026"/>
    </source>
</evidence>
<protein>
    <submittedName>
        <fullName evidence="1">Uncharacterized protein</fullName>
    </submittedName>
</protein>
<dbReference type="Proteomes" id="UP000321026">
    <property type="component" value="Unassembled WGS sequence"/>
</dbReference>
<comment type="caution">
    <text evidence="1">The sequence shown here is derived from an EMBL/GenBank/DDBJ whole genome shotgun (WGS) entry which is preliminary data.</text>
</comment>
<name>A0A5C7J4M5_9BACT</name>
<dbReference type="AlphaFoldDB" id="A0A5C7J4M5"/>
<accession>A0A5C7J4M5</accession>
<organism evidence="1 2">
    <name type="scientific">Candidatus Dojkabacteria bacterium</name>
    <dbReference type="NCBI Taxonomy" id="2099670"/>
    <lineage>
        <taxon>Bacteria</taxon>
        <taxon>Candidatus Dojkabacteria</taxon>
    </lineage>
</organism>
<gene>
    <name evidence="1" type="ORF">E6Q11_05195</name>
</gene>
<reference evidence="1 2" key="1">
    <citation type="submission" date="2018-09" db="EMBL/GenBank/DDBJ databases">
        <title>Metagenome Assembled Genomes from an Advanced Water Purification Facility.</title>
        <authorList>
            <person name="Stamps B.W."/>
            <person name="Spear J.R."/>
        </authorList>
    </citation>
    <scope>NUCLEOTIDE SEQUENCE [LARGE SCALE GENOMIC DNA]</scope>
    <source>
        <strain evidence="1">Bin_63_2</strain>
    </source>
</reference>